<name>A0A060ALU2_9CAUD</name>
<proteinExistence type="predicted"/>
<keyword evidence="2" id="KW-1185">Reference proteome</keyword>
<dbReference type="RefSeq" id="YP_009042294.1">
    <property type="nucleotide sequence ID" value="NC_024354.1"/>
</dbReference>
<sequence>MNPDDLLPTVTAIVGYDIYPHYLVTKGKLLPGGRVKTQAGTYAADSVIRILPECDYESQEAVLRKVKSEYTAKERQLRVDILKQNGVNFLPVR</sequence>
<protein>
    <submittedName>
        <fullName evidence="1">Uncharacterized protein</fullName>
    </submittedName>
</protein>
<reference evidence="1 2" key="1">
    <citation type="submission" date="2013-04" db="EMBL/GenBank/DDBJ databases">
        <title>Complete Genome Sequence of Cronobacter sakazakii Bacteriophage CR8.</title>
        <authorList>
            <person name="Kim Y."/>
            <person name="Shin H."/>
            <person name="Ryu S."/>
        </authorList>
    </citation>
    <scope>NUCLEOTIDE SEQUENCE [LARGE SCALE GENOMIC DNA]</scope>
</reference>
<dbReference type="EMBL" id="KC954774">
    <property type="protein sequence ID" value="AIA64587.1"/>
    <property type="molecule type" value="Genomic_DNA"/>
</dbReference>
<gene>
    <name evidence="1" type="ORF">CR8_057</name>
</gene>
<evidence type="ECO:0000313" key="2">
    <source>
        <dbReference type="Proteomes" id="UP000026984"/>
    </source>
</evidence>
<evidence type="ECO:0000313" key="1">
    <source>
        <dbReference type="EMBL" id="AIA64587.1"/>
    </source>
</evidence>
<dbReference type="Proteomes" id="UP000026984">
    <property type="component" value="Segment"/>
</dbReference>
<dbReference type="KEGG" id="vg:19686808"/>
<organism evidence="1 2">
    <name type="scientific">Cronobacter phage CR8</name>
    <dbReference type="NCBI Taxonomy" id="1327934"/>
    <lineage>
        <taxon>Viruses</taxon>
        <taxon>Duplodnaviria</taxon>
        <taxon>Heunggongvirae</taxon>
        <taxon>Uroviricota</taxon>
        <taxon>Caudoviricetes</taxon>
        <taxon>Vequintavirinae</taxon>
        <taxon>Certrevirus</taxon>
        <taxon>Certrevirus CR8</taxon>
    </lineage>
</organism>
<accession>A0A060ALU2</accession>
<dbReference type="GeneID" id="19686808"/>